<dbReference type="InterPro" id="IPR017972">
    <property type="entry name" value="Cyt_P450_CS"/>
</dbReference>
<evidence type="ECO:0000256" key="5">
    <source>
        <dbReference type="ARBA" id="ARBA00023004"/>
    </source>
</evidence>
<evidence type="ECO:0000256" key="6">
    <source>
        <dbReference type="ARBA" id="ARBA00023033"/>
    </source>
</evidence>
<evidence type="ECO:0000256" key="2">
    <source>
        <dbReference type="ARBA" id="ARBA00022617"/>
    </source>
</evidence>
<sequence>MLKHDAIFRSGLFKFSAYVLHDIDLIKHVLQDNNRNYVKNDKYSFLILLGNGLFTSDGEPWLKQRRMIQPLFHQKSIVHSMEIMISEALKFVHTIREEVDITDEMGKLTLNIVGKSLIGAEDTEQTIGVIREELIKCQRTGSVLLKLPLSRYPEWLTNTVFLRKFKRSMDTLDSIVTNIIERHKTDTERINMLALLLSAGMTDNKQIKDEVMTLLLVGHETTMLALTWTFYLLSQHENIKQKLYEEINAGIGRPENITYEGLKKLTFLDCVVNESMRLYPPAYVFGRKSVDEDWLGEYYVPKNTDIVINVWGLHRNPKYWAEADTFDPSRFEGVDASKMPFIPFGIGPRMCIGAAFAFLEIKVILTAFLLAYDFSVVNTTVYPHPLITLTSNQNIRLRLFKRNNL</sequence>
<comment type="cofactor">
    <cofactor evidence="7">
        <name>heme</name>
        <dbReference type="ChEBI" id="CHEBI:30413"/>
    </cofactor>
</comment>
<protein>
    <submittedName>
        <fullName evidence="10">Cytochrome P450</fullName>
    </submittedName>
</protein>
<dbReference type="InterPro" id="IPR001128">
    <property type="entry name" value="Cyt_P450"/>
</dbReference>
<evidence type="ECO:0000313" key="11">
    <source>
        <dbReference type="Proteomes" id="UP000294498"/>
    </source>
</evidence>
<keyword evidence="9" id="KW-1133">Transmembrane helix</keyword>
<name>A0A4R8DV80_9BACT</name>
<reference evidence="10 11" key="1">
    <citation type="submission" date="2019-03" db="EMBL/GenBank/DDBJ databases">
        <title>Genomic Encyclopedia of Type Strains, Phase IV (KMG-IV): sequencing the most valuable type-strain genomes for metagenomic binning, comparative biology and taxonomic classification.</title>
        <authorList>
            <person name="Goeker M."/>
        </authorList>
    </citation>
    <scope>NUCLEOTIDE SEQUENCE [LARGE SCALE GENOMIC DNA]</scope>
    <source>
        <strain evidence="10 11">DSM 100059</strain>
    </source>
</reference>
<dbReference type="InterPro" id="IPR002401">
    <property type="entry name" value="Cyt_P450_E_grp-I"/>
</dbReference>
<evidence type="ECO:0000256" key="7">
    <source>
        <dbReference type="PIRSR" id="PIRSR602401-1"/>
    </source>
</evidence>
<gene>
    <name evidence="10" type="ORF">EDB95_3378</name>
</gene>
<keyword evidence="6 8" id="KW-0503">Monooxygenase</keyword>
<keyword evidence="9" id="KW-0812">Transmembrane</keyword>
<dbReference type="InterPro" id="IPR050196">
    <property type="entry name" value="Cytochrome_P450_Monoox"/>
</dbReference>
<evidence type="ECO:0000256" key="8">
    <source>
        <dbReference type="RuleBase" id="RU000461"/>
    </source>
</evidence>
<dbReference type="PRINTS" id="PR00385">
    <property type="entry name" value="P450"/>
</dbReference>
<keyword evidence="2 7" id="KW-0349">Heme</keyword>
<dbReference type="EMBL" id="SODV01000001">
    <property type="protein sequence ID" value="TDX02322.1"/>
    <property type="molecule type" value="Genomic_DNA"/>
</dbReference>
<evidence type="ECO:0000256" key="1">
    <source>
        <dbReference type="ARBA" id="ARBA00010617"/>
    </source>
</evidence>
<dbReference type="GO" id="GO:0016705">
    <property type="term" value="F:oxidoreductase activity, acting on paired donors, with incorporation or reduction of molecular oxygen"/>
    <property type="evidence" value="ECO:0007669"/>
    <property type="project" value="InterPro"/>
</dbReference>
<dbReference type="SUPFAM" id="SSF48264">
    <property type="entry name" value="Cytochrome P450"/>
    <property type="match status" value="1"/>
</dbReference>
<dbReference type="Pfam" id="PF00067">
    <property type="entry name" value="p450"/>
    <property type="match status" value="1"/>
</dbReference>
<dbReference type="InterPro" id="IPR036396">
    <property type="entry name" value="Cyt_P450_sf"/>
</dbReference>
<dbReference type="GO" id="GO:0004497">
    <property type="term" value="F:monooxygenase activity"/>
    <property type="evidence" value="ECO:0007669"/>
    <property type="project" value="UniProtKB-KW"/>
</dbReference>
<dbReference type="AlphaFoldDB" id="A0A4R8DV80"/>
<accession>A0A4R8DV80</accession>
<keyword evidence="5 7" id="KW-0408">Iron</keyword>
<feature type="transmembrane region" description="Helical" evidence="9">
    <location>
        <begin position="351"/>
        <end position="372"/>
    </location>
</feature>
<keyword evidence="9" id="KW-0472">Membrane</keyword>
<keyword evidence="3 7" id="KW-0479">Metal-binding</keyword>
<evidence type="ECO:0000313" key="10">
    <source>
        <dbReference type="EMBL" id="TDX02322.1"/>
    </source>
</evidence>
<dbReference type="PROSITE" id="PS00086">
    <property type="entry name" value="CYTOCHROME_P450"/>
    <property type="match status" value="1"/>
</dbReference>
<proteinExistence type="inferred from homology"/>
<comment type="caution">
    <text evidence="10">The sequence shown here is derived from an EMBL/GenBank/DDBJ whole genome shotgun (WGS) entry which is preliminary data.</text>
</comment>
<evidence type="ECO:0000256" key="3">
    <source>
        <dbReference type="ARBA" id="ARBA00022723"/>
    </source>
</evidence>
<evidence type="ECO:0000256" key="4">
    <source>
        <dbReference type="ARBA" id="ARBA00023002"/>
    </source>
</evidence>
<dbReference type="PRINTS" id="PR00463">
    <property type="entry name" value="EP450I"/>
</dbReference>
<feature type="binding site" description="axial binding residue" evidence="7">
    <location>
        <position position="351"/>
    </location>
    <ligand>
        <name>heme</name>
        <dbReference type="ChEBI" id="CHEBI:30413"/>
    </ligand>
    <ligandPart>
        <name>Fe</name>
        <dbReference type="ChEBI" id="CHEBI:18248"/>
    </ligandPart>
</feature>
<dbReference type="PANTHER" id="PTHR24291">
    <property type="entry name" value="CYTOCHROME P450 FAMILY 4"/>
    <property type="match status" value="1"/>
</dbReference>
<comment type="similarity">
    <text evidence="1 8">Belongs to the cytochrome P450 family.</text>
</comment>
<dbReference type="Proteomes" id="UP000294498">
    <property type="component" value="Unassembled WGS sequence"/>
</dbReference>
<organism evidence="10 11">
    <name type="scientific">Dinghuibacter silviterrae</name>
    <dbReference type="NCBI Taxonomy" id="1539049"/>
    <lineage>
        <taxon>Bacteria</taxon>
        <taxon>Pseudomonadati</taxon>
        <taxon>Bacteroidota</taxon>
        <taxon>Chitinophagia</taxon>
        <taxon>Chitinophagales</taxon>
        <taxon>Chitinophagaceae</taxon>
        <taxon>Dinghuibacter</taxon>
    </lineage>
</organism>
<keyword evidence="4 8" id="KW-0560">Oxidoreductase</keyword>
<keyword evidence="11" id="KW-1185">Reference proteome</keyword>
<dbReference type="PANTHER" id="PTHR24291:SF50">
    <property type="entry name" value="BIFUNCTIONAL ALBAFLAVENONE MONOOXYGENASE_TERPENE SYNTHASE"/>
    <property type="match status" value="1"/>
</dbReference>
<dbReference type="GO" id="GO:0005506">
    <property type="term" value="F:iron ion binding"/>
    <property type="evidence" value="ECO:0007669"/>
    <property type="project" value="InterPro"/>
</dbReference>
<dbReference type="GO" id="GO:0020037">
    <property type="term" value="F:heme binding"/>
    <property type="evidence" value="ECO:0007669"/>
    <property type="project" value="InterPro"/>
</dbReference>
<evidence type="ECO:0000256" key="9">
    <source>
        <dbReference type="SAM" id="Phobius"/>
    </source>
</evidence>
<dbReference type="Gene3D" id="1.10.630.10">
    <property type="entry name" value="Cytochrome P450"/>
    <property type="match status" value="1"/>
</dbReference>